<gene>
    <name evidence="1" type="ORF">ACFPIK_17830</name>
</gene>
<dbReference type="InterPro" id="IPR024353">
    <property type="entry name" value="DUF3871"/>
</dbReference>
<organism evidence="1 2">
    <name type="scientific">Algoriphagus aquatilis</name>
    <dbReference type="NCBI Taxonomy" id="490186"/>
    <lineage>
        <taxon>Bacteria</taxon>
        <taxon>Pseudomonadati</taxon>
        <taxon>Bacteroidota</taxon>
        <taxon>Cytophagia</taxon>
        <taxon>Cytophagales</taxon>
        <taxon>Cyclobacteriaceae</taxon>
        <taxon>Algoriphagus</taxon>
    </lineage>
</organism>
<evidence type="ECO:0000313" key="2">
    <source>
        <dbReference type="Proteomes" id="UP001596163"/>
    </source>
</evidence>
<name>A0ABW0C383_9BACT</name>
<dbReference type="Proteomes" id="UP001596163">
    <property type="component" value="Unassembled WGS sequence"/>
</dbReference>
<dbReference type="EMBL" id="JBHSKS010000024">
    <property type="protein sequence ID" value="MFC5193638.1"/>
    <property type="molecule type" value="Genomic_DNA"/>
</dbReference>
<comment type="caution">
    <text evidence="1">The sequence shown here is derived from an EMBL/GenBank/DDBJ whole genome shotgun (WGS) entry which is preliminary data.</text>
</comment>
<protein>
    <submittedName>
        <fullName evidence="1">DUF3871 family protein</fullName>
    </submittedName>
</protein>
<dbReference type="Pfam" id="PF12987">
    <property type="entry name" value="DUF3871"/>
    <property type="match status" value="1"/>
</dbReference>
<accession>A0ABW0C383</accession>
<keyword evidence="2" id="KW-1185">Reference proteome</keyword>
<evidence type="ECO:0000313" key="1">
    <source>
        <dbReference type="EMBL" id="MFC5193638.1"/>
    </source>
</evidence>
<sequence length="325" mass="37597">MEQLFPIIQNGVAKKKDTLPRKPFIEANSMEVSLHHLEQACIIPVFAKDNERTISHQEFIDIAMLATSDALGGIYVEHPEIRVSHEIKGRTPDAIHKSAKELYDHEKTIYYERMAFIARIPSIEEEIGGNPITLTIGGVRSYNLENLYHKKSLERFKFFIGFQNLVCCNLCISTDGLKEEMRASTVKELYGKIFELVKNFQVDRLLGQMYDLTQYNLTEHQFAQLIGRCRLYQHLPKEQKRAIPALEFNDGQFNTIVKDYYQDQSFCRNESGDINLWNLYNLFTQANKSSYIDTFLDRNLNALQLSTGVGQALKNEESGYRWFLS</sequence>
<proteinExistence type="predicted"/>
<dbReference type="RefSeq" id="WP_377917767.1">
    <property type="nucleotide sequence ID" value="NZ_JBHSKS010000024.1"/>
</dbReference>
<reference evidence="2" key="1">
    <citation type="journal article" date="2019" name="Int. J. Syst. Evol. Microbiol.">
        <title>The Global Catalogue of Microorganisms (GCM) 10K type strain sequencing project: providing services to taxonomists for standard genome sequencing and annotation.</title>
        <authorList>
            <consortium name="The Broad Institute Genomics Platform"/>
            <consortium name="The Broad Institute Genome Sequencing Center for Infectious Disease"/>
            <person name="Wu L."/>
            <person name="Ma J."/>
        </authorList>
    </citation>
    <scope>NUCLEOTIDE SEQUENCE [LARGE SCALE GENOMIC DNA]</scope>
    <source>
        <strain evidence="2">CGMCC 1.7030</strain>
    </source>
</reference>